<dbReference type="InterPro" id="IPR018062">
    <property type="entry name" value="HTH_AraC-typ_CS"/>
</dbReference>
<dbReference type="SUPFAM" id="SSF46689">
    <property type="entry name" value="Homeodomain-like"/>
    <property type="match status" value="2"/>
</dbReference>
<dbReference type="GO" id="GO:0003700">
    <property type="term" value="F:DNA-binding transcription factor activity"/>
    <property type="evidence" value="ECO:0007669"/>
    <property type="project" value="InterPro"/>
</dbReference>
<evidence type="ECO:0000256" key="4">
    <source>
        <dbReference type="ARBA" id="ARBA00023159"/>
    </source>
</evidence>
<evidence type="ECO:0000256" key="2">
    <source>
        <dbReference type="ARBA" id="ARBA00023015"/>
    </source>
</evidence>
<dbReference type="RefSeq" id="WP_157718829.1">
    <property type="nucleotide sequence ID" value="NZ_LT629785.1"/>
</dbReference>
<dbReference type="PANTHER" id="PTHR46796">
    <property type="entry name" value="HTH-TYPE TRANSCRIPTIONAL ACTIVATOR RHAS-RELATED"/>
    <property type="match status" value="1"/>
</dbReference>
<dbReference type="Gene3D" id="1.10.10.60">
    <property type="entry name" value="Homeodomain-like"/>
    <property type="match status" value="2"/>
</dbReference>
<organism evidence="8 9">
    <name type="scientific">Pseudomonas pohangensis</name>
    <dbReference type="NCBI Taxonomy" id="364197"/>
    <lineage>
        <taxon>Bacteria</taxon>
        <taxon>Pseudomonadati</taxon>
        <taxon>Pseudomonadota</taxon>
        <taxon>Gammaproteobacteria</taxon>
        <taxon>Pseudomonadales</taxon>
        <taxon>Pseudomonadaceae</taxon>
        <taxon>Pseudomonas</taxon>
    </lineage>
</organism>
<dbReference type="GO" id="GO:0043565">
    <property type="term" value="F:sequence-specific DNA binding"/>
    <property type="evidence" value="ECO:0007669"/>
    <property type="project" value="InterPro"/>
</dbReference>
<name>A0A1H2FSP0_9PSED</name>
<dbReference type="Pfam" id="PF12833">
    <property type="entry name" value="HTH_18"/>
    <property type="match status" value="1"/>
</dbReference>
<evidence type="ECO:0000313" key="9">
    <source>
        <dbReference type="Proteomes" id="UP000243232"/>
    </source>
</evidence>
<evidence type="ECO:0000256" key="3">
    <source>
        <dbReference type="ARBA" id="ARBA00023125"/>
    </source>
</evidence>
<keyword evidence="2" id="KW-0805">Transcription regulation</keyword>
<accession>A0A1H2FSP0</accession>
<dbReference type="EMBL" id="LT629785">
    <property type="protein sequence ID" value="SDU09968.1"/>
    <property type="molecule type" value="Genomic_DNA"/>
</dbReference>
<keyword evidence="4" id="KW-0010">Activator</keyword>
<dbReference type="PANTHER" id="PTHR46796:SF6">
    <property type="entry name" value="ARAC SUBFAMILY"/>
    <property type="match status" value="1"/>
</dbReference>
<proteinExistence type="predicted"/>
<dbReference type="AlphaFoldDB" id="A0A1H2FSP0"/>
<evidence type="ECO:0000256" key="6">
    <source>
        <dbReference type="ARBA" id="ARBA00037345"/>
    </source>
</evidence>
<feature type="domain" description="HTH araC/xylS-type" evidence="7">
    <location>
        <begin position="186"/>
        <end position="284"/>
    </location>
</feature>
<dbReference type="InterPro" id="IPR018060">
    <property type="entry name" value="HTH_AraC"/>
</dbReference>
<dbReference type="GO" id="GO:0009893">
    <property type="term" value="P:positive regulation of metabolic process"/>
    <property type="evidence" value="ECO:0007669"/>
    <property type="project" value="UniProtKB-ARBA"/>
</dbReference>
<dbReference type="PROSITE" id="PS00041">
    <property type="entry name" value="HTH_ARAC_FAMILY_1"/>
    <property type="match status" value="1"/>
</dbReference>
<evidence type="ECO:0000256" key="1">
    <source>
        <dbReference type="ARBA" id="ARBA00004496"/>
    </source>
</evidence>
<dbReference type="PROSITE" id="PS01124">
    <property type="entry name" value="HTH_ARAC_FAMILY_2"/>
    <property type="match status" value="1"/>
</dbReference>
<evidence type="ECO:0000313" key="8">
    <source>
        <dbReference type="EMBL" id="SDU09968.1"/>
    </source>
</evidence>
<dbReference type="Proteomes" id="UP000243232">
    <property type="component" value="Chromosome I"/>
</dbReference>
<dbReference type="SMART" id="SM00342">
    <property type="entry name" value="HTH_ARAC"/>
    <property type="match status" value="1"/>
</dbReference>
<dbReference type="STRING" id="364197.SAMN05216296_1763"/>
<dbReference type="InterPro" id="IPR050204">
    <property type="entry name" value="AraC_XylS_family_regulators"/>
</dbReference>
<comment type="subcellular location">
    <subcellularLocation>
        <location evidence="1">Cytoplasm</location>
    </subcellularLocation>
</comment>
<protein>
    <submittedName>
        <fullName evidence="8">AraC family transcriptional regulator</fullName>
    </submittedName>
</protein>
<keyword evidence="5" id="KW-0804">Transcription</keyword>
<keyword evidence="9" id="KW-1185">Reference proteome</keyword>
<gene>
    <name evidence="8" type="ORF">SAMN05216296_1763</name>
</gene>
<reference evidence="9" key="1">
    <citation type="submission" date="2016-10" db="EMBL/GenBank/DDBJ databases">
        <authorList>
            <person name="Varghese N."/>
            <person name="Submissions S."/>
        </authorList>
    </citation>
    <scope>NUCLEOTIDE SEQUENCE [LARGE SCALE GENOMIC DNA]</scope>
    <source>
        <strain evidence="9">DSM 17875</strain>
    </source>
</reference>
<dbReference type="GO" id="GO:0005737">
    <property type="term" value="C:cytoplasm"/>
    <property type="evidence" value="ECO:0007669"/>
    <property type="project" value="UniProtKB-SubCell"/>
</dbReference>
<dbReference type="InterPro" id="IPR009057">
    <property type="entry name" value="Homeodomain-like_sf"/>
</dbReference>
<evidence type="ECO:0000259" key="7">
    <source>
        <dbReference type="PROSITE" id="PS01124"/>
    </source>
</evidence>
<dbReference type="OrthoDB" id="5622169at2"/>
<evidence type="ECO:0000256" key="5">
    <source>
        <dbReference type="ARBA" id="ARBA00023163"/>
    </source>
</evidence>
<comment type="function">
    <text evidence="6">Regulatory protein of the TOL plasmid xyl operons. XylS activates the xylXYZLTEGFJQKIH operon required for the degradation of toluene, m-xylene and p-xylene.</text>
</comment>
<keyword evidence="3" id="KW-0238">DNA-binding</keyword>
<sequence length="296" mass="32532">MHHLDWKKVRNEIGTAPIVEGLIEGPVTLYVERYLFQSVECSVSGGALPVLCTQFGGNAINEGNFEQAMHRYLPTQSGLIPPGVETHWHYSSTVDFALFYILGGTEPLLQHLSGFLRKHTAQLTFSDALVGTLAHGIVDELQKGAGADEPFLGRMAHLLVERTFRALTTPDTGVINPRHAHYARLQAALNHIHGNLQEALSLETLAALSGVSTAYFREIFQEAIGTTPHRYVLAQRIERARKLLTQSSWPISRIAQSCGFSSQSHLTASFRSMHGTTPGRFRAAITRAAVEPTSKP</sequence>